<keyword evidence="5" id="KW-1185">Reference proteome</keyword>
<reference evidence="4" key="2">
    <citation type="journal article" date="2007" name="Science">
        <title>Draft genome sequence of the sexually transmitted pathogen Trichomonas vaginalis.</title>
        <authorList>
            <person name="Carlton J.M."/>
            <person name="Hirt R.P."/>
            <person name="Silva J.C."/>
            <person name="Delcher A.L."/>
            <person name="Schatz M."/>
            <person name="Zhao Q."/>
            <person name="Wortman J.R."/>
            <person name="Bidwell S.L."/>
            <person name="Alsmark U.C.M."/>
            <person name="Besteiro S."/>
            <person name="Sicheritz-Ponten T."/>
            <person name="Noel C.J."/>
            <person name="Dacks J.B."/>
            <person name="Foster P.G."/>
            <person name="Simillion C."/>
            <person name="Van de Peer Y."/>
            <person name="Miranda-Saavedra D."/>
            <person name="Barton G.J."/>
            <person name="Westrop G.D."/>
            <person name="Mueller S."/>
            <person name="Dessi D."/>
            <person name="Fiori P.L."/>
            <person name="Ren Q."/>
            <person name="Paulsen I."/>
            <person name="Zhang H."/>
            <person name="Bastida-Corcuera F.D."/>
            <person name="Simoes-Barbosa A."/>
            <person name="Brown M.T."/>
            <person name="Hayes R.D."/>
            <person name="Mukherjee M."/>
            <person name="Okumura C.Y."/>
            <person name="Schneider R."/>
            <person name="Smith A.J."/>
            <person name="Vanacova S."/>
            <person name="Villalvazo M."/>
            <person name="Haas B.J."/>
            <person name="Pertea M."/>
            <person name="Feldblyum T.V."/>
            <person name="Utterback T.R."/>
            <person name="Shu C.L."/>
            <person name="Osoegawa K."/>
            <person name="de Jong P.J."/>
            <person name="Hrdy I."/>
            <person name="Horvathova L."/>
            <person name="Zubacova Z."/>
            <person name="Dolezal P."/>
            <person name="Malik S.B."/>
            <person name="Logsdon J.M. Jr."/>
            <person name="Henze K."/>
            <person name="Gupta A."/>
            <person name="Wang C.C."/>
            <person name="Dunne R.L."/>
            <person name="Upcroft J.A."/>
            <person name="Upcroft P."/>
            <person name="White O."/>
            <person name="Salzberg S.L."/>
            <person name="Tang P."/>
            <person name="Chiu C.-H."/>
            <person name="Lee Y.-S."/>
            <person name="Embley T.M."/>
            <person name="Coombs G.H."/>
            <person name="Mottram J.C."/>
            <person name="Tachezy J."/>
            <person name="Fraser-Liggett C.M."/>
            <person name="Johnson P.J."/>
        </authorList>
    </citation>
    <scope>NUCLEOTIDE SEQUENCE [LARGE SCALE GENOMIC DNA]</scope>
    <source>
        <strain evidence="4">G3</strain>
    </source>
</reference>
<keyword evidence="2" id="KW-0547">Nucleotide-binding</keyword>
<sequence>MLGRKFDYSLKVVVVGDSGVGKTCLLIRFIRDLWDEDSQPTLGVEFMTKIVSTEKHRIQLQLWDTAGQELFRSVTRGYYRGSAGALLVFDLTNSDSFANINRWLQDVKDVARADVVTLLIGNKVDICEANPEKRQVTRQEAEDFAKQHNMKYFETSAKTGVQINEAINACVDVIEANVASGTYDVTPNSDNVDFEQEEKPHSTCC</sequence>
<dbReference type="PROSITE" id="PS51420">
    <property type="entry name" value="RHO"/>
    <property type="match status" value="1"/>
</dbReference>
<comment type="similarity">
    <text evidence="1">Belongs to the small GTPase superfamily. Rab family.</text>
</comment>
<dbReference type="Gene3D" id="3.40.50.300">
    <property type="entry name" value="P-loop containing nucleotide triphosphate hydrolases"/>
    <property type="match status" value="1"/>
</dbReference>
<dbReference type="Proteomes" id="UP000001542">
    <property type="component" value="Unassembled WGS sequence"/>
</dbReference>
<dbReference type="RefSeq" id="XP_001299219.1">
    <property type="nucleotide sequence ID" value="XM_001299218.1"/>
</dbReference>
<name>A2G974_TRIV3</name>
<dbReference type="FunCoup" id="A2G974">
    <property type="interactions" value="354"/>
</dbReference>
<proteinExistence type="inferred from homology"/>
<dbReference type="InterPro" id="IPR001806">
    <property type="entry name" value="Small_GTPase"/>
</dbReference>
<evidence type="ECO:0000256" key="1">
    <source>
        <dbReference type="ARBA" id="ARBA00006270"/>
    </source>
</evidence>
<evidence type="ECO:0000256" key="3">
    <source>
        <dbReference type="ARBA" id="ARBA00023134"/>
    </source>
</evidence>
<dbReference type="OrthoDB" id="9989112at2759"/>
<dbReference type="Pfam" id="PF00071">
    <property type="entry name" value="Ras"/>
    <property type="match status" value="1"/>
</dbReference>
<dbReference type="eggNOG" id="KOG0086">
    <property type="taxonomic scope" value="Eukaryota"/>
</dbReference>
<dbReference type="VEuPathDB" id="TrichDB:TVAG_528800"/>
<evidence type="ECO:0000313" key="4">
    <source>
        <dbReference type="EMBL" id="EAX86289.1"/>
    </source>
</evidence>
<dbReference type="CDD" id="cd00154">
    <property type="entry name" value="Rab"/>
    <property type="match status" value="1"/>
</dbReference>
<dbReference type="GO" id="GO:0016192">
    <property type="term" value="P:vesicle-mediated transport"/>
    <property type="evidence" value="ECO:0000318"/>
    <property type="project" value="GO_Central"/>
</dbReference>
<dbReference type="PROSITE" id="PS51419">
    <property type="entry name" value="RAB"/>
    <property type="match status" value="1"/>
</dbReference>
<dbReference type="SUPFAM" id="SSF52540">
    <property type="entry name" value="P-loop containing nucleoside triphosphate hydrolases"/>
    <property type="match status" value="1"/>
</dbReference>
<dbReference type="GO" id="GO:0030100">
    <property type="term" value="P:regulation of endocytosis"/>
    <property type="evidence" value="ECO:0000318"/>
    <property type="project" value="GO_Central"/>
</dbReference>
<dbReference type="InParanoid" id="A2G974"/>
<reference evidence="4" key="1">
    <citation type="submission" date="2006-10" db="EMBL/GenBank/DDBJ databases">
        <authorList>
            <person name="Amadeo P."/>
            <person name="Zhao Q."/>
            <person name="Wortman J."/>
            <person name="Fraser-Liggett C."/>
            <person name="Carlton J."/>
        </authorList>
    </citation>
    <scope>NUCLEOTIDE SEQUENCE</scope>
    <source>
        <strain evidence="4">G3</strain>
    </source>
</reference>
<dbReference type="InterPro" id="IPR005225">
    <property type="entry name" value="Small_GTP-bd"/>
</dbReference>
<dbReference type="GO" id="GO:0003924">
    <property type="term" value="F:GTPase activity"/>
    <property type="evidence" value="ECO:0000318"/>
    <property type="project" value="GO_Central"/>
</dbReference>
<dbReference type="AlphaFoldDB" id="A2G974"/>
<protein>
    <submittedName>
        <fullName evidence="4">Small GTP-binding protein, putative</fullName>
    </submittedName>
</protein>
<dbReference type="VEuPathDB" id="TrichDB:TVAGG3_0054980"/>
<organism evidence="4 5">
    <name type="scientific">Trichomonas vaginalis (strain ATCC PRA-98 / G3)</name>
    <dbReference type="NCBI Taxonomy" id="412133"/>
    <lineage>
        <taxon>Eukaryota</taxon>
        <taxon>Metamonada</taxon>
        <taxon>Parabasalia</taxon>
        <taxon>Trichomonadida</taxon>
        <taxon>Trichomonadidae</taxon>
        <taxon>Trichomonas</taxon>
    </lineage>
</organism>
<dbReference type="PANTHER" id="PTHR47979">
    <property type="entry name" value="DRAB11-RELATED"/>
    <property type="match status" value="1"/>
</dbReference>
<dbReference type="GO" id="GO:0005768">
    <property type="term" value="C:endosome"/>
    <property type="evidence" value="ECO:0000318"/>
    <property type="project" value="GO_Central"/>
</dbReference>
<keyword evidence="3" id="KW-0342">GTP-binding</keyword>
<dbReference type="SMART" id="SM00175">
    <property type="entry name" value="RAB"/>
    <property type="match status" value="1"/>
</dbReference>
<dbReference type="EMBL" id="DS114685">
    <property type="protein sequence ID" value="EAX86289.1"/>
    <property type="molecule type" value="Genomic_DNA"/>
</dbReference>
<dbReference type="OMA" id="ICQQYNM"/>
<dbReference type="InterPro" id="IPR027417">
    <property type="entry name" value="P-loop_NTPase"/>
</dbReference>
<dbReference type="STRING" id="5722.A2G974"/>
<dbReference type="GO" id="GO:0005525">
    <property type="term" value="F:GTP binding"/>
    <property type="evidence" value="ECO:0000318"/>
    <property type="project" value="GO_Central"/>
</dbReference>
<dbReference type="KEGG" id="tva:4743938"/>
<dbReference type="InterPro" id="IPR050209">
    <property type="entry name" value="Rab_GTPases_membrane_traffic"/>
</dbReference>
<dbReference type="SMART" id="SM00173">
    <property type="entry name" value="RAS"/>
    <property type="match status" value="1"/>
</dbReference>
<evidence type="ECO:0000313" key="5">
    <source>
        <dbReference type="Proteomes" id="UP000001542"/>
    </source>
</evidence>
<dbReference type="SMR" id="A2G974"/>
<dbReference type="SMART" id="SM00174">
    <property type="entry name" value="RHO"/>
    <property type="match status" value="1"/>
</dbReference>
<dbReference type="NCBIfam" id="TIGR00231">
    <property type="entry name" value="small_GTP"/>
    <property type="match status" value="1"/>
</dbReference>
<dbReference type="FunFam" id="3.40.50.300:FF:001072">
    <property type="entry name" value="Rab family GTPase"/>
    <property type="match status" value="1"/>
</dbReference>
<evidence type="ECO:0000256" key="2">
    <source>
        <dbReference type="ARBA" id="ARBA00022741"/>
    </source>
</evidence>
<dbReference type="PRINTS" id="PR00449">
    <property type="entry name" value="RASTRNSFRMNG"/>
</dbReference>
<accession>A2G974</accession>
<gene>
    <name evidence="4" type="ORF">TVAG_528800</name>
</gene>
<dbReference type="PROSITE" id="PS51421">
    <property type="entry name" value="RAS"/>
    <property type="match status" value="1"/>
</dbReference>
<dbReference type="SMART" id="SM00176">
    <property type="entry name" value="RAN"/>
    <property type="match status" value="1"/>
</dbReference>